<dbReference type="InterPro" id="IPR045749">
    <property type="entry name" value="DUF6090"/>
</dbReference>
<dbReference type="Pfam" id="PF19578">
    <property type="entry name" value="DUF6090"/>
    <property type="match status" value="1"/>
</dbReference>
<keyword evidence="1" id="KW-1133">Transmembrane helix</keyword>
<organism evidence="2 3">
    <name type="scientific">Algoriphagus boseongensis</name>
    <dbReference type="NCBI Taxonomy" id="1442587"/>
    <lineage>
        <taxon>Bacteria</taxon>
        <taxon>Pseudomonadati</taxon>
        <taxon>Bacteroidota</taxon>
        <taxon>Cytophagia</taxon>
        <taxon>Cytophagales</taxon>
        <taxon>Cyclobacteriaceae</taxon>
        <taxon>Algoriphagus</taxon>
    </lineage>
</organism>
<feature type="transmembrane region" description="Helical" evidence="1">
    <location>
        <begin position="21"/>
        <end position="42"/>
    </location>
</feature>
<protein>
    <submittedName>
        <fullName evidence="2">Uncharacterized protein</fullName>
    </submittedName>
</protein>
<dbReference type="Proteomes" id="UP000294535">
    <property type="component" value="Unassembled WGS sequence"/>
</dbReference>
<keyword evidence="1" id="KW-0812">Transmembrane</keyword>
<gene>
    <name evidence="2" type="ORF">DFQ04_1571</name>
</gene>
<keyword evidence="1" id="KW-0472">Membrane</keyword>
<accession>A0A4R6T3V3</accession>
<dbReference type="RefSeq" id="WP_133554474.1">
    <property type="nucleotide sequence ID" value="NZ_SNYF01000006.1"/>
</dbReference>
<evidence type="ECO:0000313" key="2">
    <source>
        <dbReference type="EMBL" id="TDQ16923.1"/>
    </source>
</evidence>
<proteinExistence type="predicted"/>
<comment type="caution">
    <text evidence="2">The sequence shown here is derived from an EMBL/GenBank/DDBJ whole genome shotgun (WGS) entry which is preliminary data.</text>
</comment>
<dbReference type="EMBL" id="SNYF01000006">
    <property type="protein sequence ID" value="TDQ16923.1"/>
    <property type="molecule type" value="Genomic_DNA"/>
</dbReference>
<reference evidence="2 3" key="1">
    <citation type="submission" date="2019-03" db="EMBL/GenBank/DDBJ databases">
        <title>Genomic Encyclopedia of Type Strains, Phase III (KMG-III): the genomes of soil and plant-associated and newly described type strains.</title>
        <authorList>
            <person name="Whitman W."/>
        </authorList>
    </citation>
    <scope>NUCLEOTIDE SEQUENCE [LARGE SCALE GENOMIC DNA]</scope>
    <source>
        <strain evidence="2 3">CECT 8446</strain>
    </source>
</reference>
<keyword evidence="3" id="KW-1185">Reference proteome</keyword>
<dbReference type="AlphaFoldDB" id="A0A4R6T3V3"/>
<evidence type="ECO:0000256" key="1">
    <source>
        <dbReference type="SAM" id="Phobius"/>
    </source>
</evidence>
<dbReference type="OrthoDB" id="822590at2"/>
<evidence type="ECO:0000313" key="3">
    <source>
        <dbReference type="Proteomes" id="UP000294535"/>
    </source>
</evidence>
<name>A0A4R6T3V3_9BACT</name>
<sequence length="245" mass="28494">MLSLLRKLRRNFLGNGRFSQYLIYAIGEIFLVVIGILIALQINNWNENKKQKRYELKMLNELSNTLKKDKKYLGSLISRLDQKENSVNLLLEMRETGSENLDSLSRHFQNMRYEILFQYNAGAYGSIKSGGLDKISNDSIRNKMEDLYEFLIPRTEKILDKLEESNSLEEELIEKLTQRTIVTRNRNKIIQRVAVDPKIIYSPDFLQLLQVNKSNTFVSKSRIESILPAMAELDSLIQVEIGNQE</sequence>